<evidence type="ECO:0000259" key="3">
    <source>
        <dbReference type="PROSITE" id="PS50118"/>
    </source>
</evidence>
<feature type="DNA-binding region" description="HMG box" evidence="1">
    <location>
        <begin position="14"/>
        <end position="67"/>
    </location>
</feature>
<dbReference type="OrthoDB" id="2193810at2759"/>
<sequence>MSMEREAKTLYEMPTKQRSPYSVFAREFFRNNKHEYTSHVDLAKALVKTWNEMQDEEKSTYVEKCNKSLEDASELAVASEESPIPYDKDNLKKLKKYIKAGPTYRWEYSGYLSFVNEIFDICGDMTVSPEENVRMFAEMWESLEDEVQNKYRNKALGSLAAKKKPRKRNMGNALRKSDKIYTTSEGLEPSTFGSVGRHSNH</sequence>
<dbReference type="InterPro" id="IPR036910">
    <property type="entry name" value="HMG_box_dom_sf"/>
</dbReference>
<proteinExistence type="predicted"/>
<dbReference type="GeneID" id="20521519"/>
<organism evidence="4 5">
    <name type="scientific">Encephalitozoon romaleae (strain SJ-2008)</name>
    <name type="common">Microsporidian parasite</name>
    <dbReference type="NCBI Taxonomy" id="1178016"/>
    <lineage>
        <taxon>Eukaryota</taxon>
        <taxon>Fungi</taxon>
        <taxon>Fungi incertae sedis</taxon>
        <taxon>Microsporidia</taxon>
        <taxon>Unikaryonidae</taxon>
        <taxon>Encephalitozoon</taxon>
    </lineage>
</organism>
<dbReference type="EMBL" id="CP003523">
    <property type="protein sequence ID" value="AFN83215.1"/>
    <property type="molecule type" value="Genomic_DNA"/>
</dbReference>
<dbReference type="GO" id="GO:0003677">
    <property type="term" value="F:DNA binding"/>
    <property type="evidence" value="ECO:0007669"/>
    <property type="project" value="UniProtKB-UniRule"/>
</dbReference>
<dbReference type="InterPro" id="IPR009071">
    <property type="entry name" value="HMG_box_dom"/>
</dbReference>
<evidence type="ECO:0000313" key="5">
    <source>
        <dbReference type="Proteomes" id="UP000010094"/>
    </source>
</evidence>
<dbReference type="SMART" id="SM00398">
    <property type="entry name" value="HMG"/>
    <property type="match status" value="1"/>
</dbReference>
<dbReference type="CDD" id="cd00084">
    <property type="entry name" value="HMG-box_SF"/>
    <property type="match status" value="1"/>
</dbReference>
<dbReference type="PROSITE" id="PS50118">
    <property type="entry name" value="HMG_BOX_2"/>
    <property type="match status" value="1"/>
</dbReference>
<evidence type="ECO:0000313" key="4">
    <source>
        <dbReference type="EMBL" id="AFN83215.1"/>
    </source>
</evidence>
<name>I7AEX9_ENCRO</name>
<reference evidence="4 5" key="1">
    <citation type="journal article" date="2012" name="Proc. Natl. Acad. Sci. U.S.A.">
        <title>Gain and loss of multiple functionally related, horizontally transferred genes in the reduced genomes of two microsporidian parasites.</title>
        <authorList>
            <person name="Pombert J.-F."/>
            <person name="Selman M."/>
            <person name="Burki F."/>
            <person name="Bardell F.T."/>
            <person name="Farinelli L."/>
            <person name="Solter L.F."/>
            <person name="Whitman D.W."/>
            <person name="Weiss L.M."/>
            <person name="Corradi N."/>
            <person name="Keeling P.J."/>
        </authorList>
    </citation>
    <scope>NUCLEOTIDE SEQUENCE [LARGE SCALE GENOMIC DNA]</scope>
    <source>
        <strain evidence="4 5">SJ-2008</strain>
    </source>
</reference>
<dbReference type="KEGG" id="ero:EROM_061230"/>
<dbReference type="Gene3D" id="1.10.30.10">
    <property type="entry name" value="High mobility group box domain"/>
    <property type="match status" value="1"/>
</dbReference>
<dbReference type="SUPFAM" id="SSF47095">
    <property type="entry name" value="HMG-box"/>
    <property type="match status" value="1"/>
</dbReference>
<dbReference type="Proteomes" id="UP000010094">
    <property type="component" value="Chromosome VI"/>
</dbReference>
<keyword evidence="5" id="KW-1185">Reference proteome</keyword>
<keyword evidence="1" id="KW-0539">Nucleus</keyword>
<protein>
    <recommendedName>
        <fullName evidence="3">HMG box domain-containing protein</fullName>
    </recommendedName>
</protein>
<evidence type="ECO:0000256" key="2">
    <source>
        <dbReference type="SAM" id="MobiDB-lite"/>
    </source>
</evidence>
<dbReference type="RefSeq" id="XP_009264712.1">
    <property type="nucleotide sequence ID" value="XM_009266437.1"/>
</dbReference>
<evidence type="ECO:0000256" key="1">
    <source>
        <dbReference type="PROSITE-ProRule" id="PRU00267"/>
    </source>
</evidence>
<keyword evidence="1" id="KW-0238">DNA-binding</keyword>
<accession>I7AEX9</accession>
<dbReference type="VEuPathDB" id="MicrosporidiaDB:EROM_061230"/>
<dbReference type="GO" id="GO:0005634">
    <property type="term" value="C:nucleus"/>
    <property type="evidence" value="ECO:0007669"/>
    <property type="project" value="UniProtKB-UniRule"/>
</dbReference>
<dbReference type="AlphaFoldDB" id="I7AEX9"/>
<feature type="domain" description="HMG box" evidence="3">
    <location>
        <begin position="14"/>
        <end position="67"/>
    </location>
</feature>
<feature type="region of interest" description="Disordered" evidence="2">
    <location>
        <begin position="161"/>
        <end position="201"/>
    </location>
</feature>
<gene>
    <name evidence="4" type="ordered locus">EROM_061230</name>
</gene>
<dbReference type="HOGENOM" id="CLU_1481975_0_0_1"/>